<keyword evidence="2" id="KW-0812">Transmembrane</keyword>
<dbReference type="Proteomes" id="UP000460157">
    <property type="component" value="Unassembled WGS sequence"/>
</dbReference>
<keyword evidence="4" id="KW-1185">Reference proteome</keyword>
<accession>A0A7K1ULU8</accession>
<proteinExistence type="predicted"/>
<sequence length="225" mass="24117">MKSFLSDRSRRRLIGLIAALALIVAVAGIGVYGLLAGPEGASRPSDSDDPAPTVADPSNEPVFEPTIPPVPTTSDPQTFAHAVAERIFTWETTTGLMPLDYSAAILEVGDPSGTEQAGLAADLSSYFPTREAWIDLRTYSTTQCLSIEDSYTPQAWAEAVDQARSGQLPAGATAVTIEGTRHRTGVWNEEPVTTKHEVAFTLFLTCPEDGNCALLRLSELDNPLR</sequence>
<keyword evidence="2" id="KW-0472">Membrane</keyword>
<evidence type="ECO:0000256" key="2">
    <source>
        <dbReference type="SAM" id="Phobius"/>
    </source>
</evidence>
<evidence type="ECO:0000256" key="1">
    <source>
        <dbReference type="SAM" id="MobiDB-lite"/>
    </source>
</evidence>
<protein>
    <submittedName>
        <fullName evidence="3">Uncharacterized protein</fullName>
    </submittedName>
</protein>
<dbReference type="AlphaFoldDB" id="A0A7K1ULU8"/>
<feature type="region of interest" description="Disordered" evidence="1">
    <location>
        <begin position="39"/>
        <end position="76"/>
    </location>
</feature>
<gene>
    <name evidence="3" type="ORF">GNZ21_13995</name>
</gene>
<name>A0A7K1ULU8_9MICC</name>
<feature type="transmembrane region" description="Helical" evidence="2">
    <location>
        <begin position="12"/>
        <end position="35"/>
    </location>
</feature>
<dbReference type="EMBL" id="WRPM01000098">
    <property type="protein sequence ID" value="MVT27447.1"/>
    <property type="molecule type" value="Genomic_DNA"/>
</dbReference>
<dbReference type="OrthoDB" id="3239891at2"/>
<evidence type="ECO:0000313" key="4">
    <source>
        <dbReference type="Proteomes" id="UP000460157"/>
    </source>
</evidence>
<dbReference type="RefSeq" id="WP_157325400.1">
    <property type="nucleotide sequence ID" value="NZ_BMFX01000013.1"/>
</dbReference>
<keyword evidence="2" id="KW-1133">Transmembrane helix</keyword>
<comment type="caution">
    <text evidence="3">The sequence shown here is derived from an EMBL/GenBank/DDBJ whole genome shotgun (WGS) entry which is preliminary data.</text>
</comment>
<organism evidence="3 4">
    <name type="scientific">Nesterenkonia alkaliphila</name>
    <dbReference type="NCBI Taxonomy" id="1463631"/>
    <lineage>
        <taxon>Bacteria</taxon>
        <taxon>Bacillati</taxon>
        <taxon>Actinomycetota</taxon>
        <taxon>Actinomycetes</taxon>
        <taxon>Micrococcales</taxon>
        <taxon>Micrococcaceae</taxon>
        <taxon>Nesterenkonia</taxon>
    </lineage>
</organism>
<evidence type="ECO:0000313" key="3">
    <source>
        <dbReference type="EMBL" id="MVT27447.1"/>
    </source>
</evidence>
<reference evidence="3 4" key="1">
    <citation type="submission" date="2019-12" db="EMBL/GenBank/DDBJ databases">
        <title>Nesterenkonia muleiensis sp. nov., a novel actinobacterium isolated from sap of Populus euphratica.</title>
        <authorList>
            <person name="Wang R."/>
        </authorList>
    </citation>
    <scope>NUCLEOTIDE SEQUENCE [LARGE SCALE GENOMIC DNA]</scope>
    <source>
        <strain evidence="3 4">F10</strain>
    </source>
</reference>